<reference evidence="3 4" key="1">
    <citation type="submission" date="2021-10" db="EMBL/GenBank/DDBJ databases">
        <authorList>
            <person name="Grouzdev D.S."/>
            <person name="Pantiukh K.S."/>
            <person name="Krutkina M.S."/>
        </authorList>
    </citation>
    <scope>NUCLEOTIDE SEQUENCE [LARGE SCALE GENOMIC DNA]</scope>
    <source>
        <strain evidence="3 4">Z-7514</strain>
    </source>
</reference>
<proteinExistence type="predicted"/>
<evidence type="ECO:0000256" key="1">
    <source>
        <dbReference type="ARBA" id="ARBA00022801"/>
    </source>
</evidence>
<organism evidence="3 4">
    <name type="scientific">Halanaerobium polyolivorans</name>
    <dbReference type="NCBI Taxonomy" id="2886943"/>
    <lineage>
        <taxon>Bacteria</taxon>
        <taxon>Bacillati</taxon>
        <taxon>Bacillota</taxon>
        <taxon>Clostridia</taxon>
        <taxon>Halanaerobiales</taxon>
        <taxon>Halanaerobiaceae</taxon>
        <taxon>Halanaerobium</taxon>
    </lineage>
</organism>
<dbReference type="SUPFAM" id="SSF51338">
    <property type="entry name" value="Composite domain of metallo-dependent hydrolases"/>
    <property type="match status" value="1"/>
</dbReference>
<dbReference type="Gene3D" id="2.30.40.10">
    <property type="entry name" value="Urease, subunit C, domain 1"/>
    <property type="match status" value="1"/>
</dbReference>
<dbReference type="NCBIfam" id="TIGR03314">
    <property type="entry name" value="Se_ssnA"/>
    <property type="match status" value="1"/>
</dbReference>
<keyword evidence="4" id="KW-1185">Reference proteome</keyword>
<dbReference type="EMBL" id="JAJFAT010000003">
    <property type="protein sequence ID" value="MCC3144301.1"/>
    <property type="molecule type" value="Genomic_DNA"/>
</dbReference>
<dbReference type="SUPFAM" id="SSF51556">
    <property type="entry name" value="Metallo-dependent hydrolases"/>
    <property type="match status" value="1"/>
</dbReference>
<dbReference type="Gene3D" id="3.20.20.140">
    <property type="entry name" value="Metal-dependent hydrolases"/>
    <property type="match status" value="1"/>
</dbReference>
<dbReference type="RefSeq" id="WP_229343985.1">
    <property type="nucleotide sequence ID" value="NZ_JAJFAT010000003.1"/>
</dbReference>
<evidence type="ECO:0000313" key="3">
    <source>
        <dbReference type="EMBL" id="MCC3144301.1"/>
    </source>
</evidence>
<protein>
    <submittedName>
        <fullName evidence="3">Aminohydrolase SsnA</fullName>
    </submittedName>
</protein>
<comment type="caution">
    <text evidence="3">The sequence shown here is derived from an EMBL/GenBank/DDBJ whole genome shotgun (WGS) entry which is preliminary data.</text>
</comment>
<dbReference type="InterPro" id="IPR050287">
    <property type="entry name" value="MTA/SAH_deaminase"/>
</dbReference>
<dbReference type="GO" id="GO:0016810">
    <property type="term" value="F:hydrolase activity, acting on carbon-nitrogen (but not peptide) bonds"/>
    <property type="evidence" value="ECO:0007669"/>
    <property type="project" value="InterPro"/>
</dbReference>
<feature type="domain" description="Amidohydrolase-related" evidence="2">
    <location>
        <begin position="56"/>
        <end position="414"/>
    </location>
</feature>
<keyword evidence="1" id="KW-0378">Hydrolase</keyword>
<dbReference type="Pfam" id="PF01979">
    <property type="entry name" value="Amidohydro_1"/>
    <property type="match status" value="1"/>
</dbReference>
<dbReference type="PANTHER" id="PTHR43794:SF11">
    <property type="entry name" value="AMIDOHYDROLASE-RELATED DOMAIN-CONTAINING PROTEIN"/>
    <property type="match status" value="1"/>
</dbReference>
<dbReference type="AlphaFoldDB" id="A0AAW4X006"/>
<gene>
    <name evidence="3" type="primary">ssnA</name>
    <name evidence="3" type="ORF">LJ207_03070</name>
</gene>
<evidence type="ECO:0000259" key="2">
    <source>
        <dbReference type="Pfam" id="PF01979"/>
    </source>
</evidence>
<dbReference type="InterPro" id="IPR017700">
    <property type="entry name" value="Aminohydrolase_SsnA"/>
</dbReference>
<dbReference type="NCBIfam" id="NF005540">
    <property type="entry name" value="PRK07203.1"/>
    <property type="match status" value="1"/>
</dbReference>
<dbReference type="CDD" id="cd01298">
    <property type="entry name" value="ATZ_TRZ_like"/>
    <property type="match status" value="1"/>
</dbReference>
<evidence type="ECO:0000313" key="4">
    <source>
        <dbReference type="Proteomes" id="UP001199296"/>
    </source>
</evidence>
<dbReference type="InterPro" id="IPR032466">
    <property type="entry name" value="Metal_Hydrolase"/>
</dbReference>
<dbReference type="PANTHER" id="PTHR43794">
    <property type="entry name" value="AMINOHYDROLASE SSNA-RELATED"/>
    <property type="match status" value="1"/>
</dbReference>
<accession>A0AAW4X006</accession>
<sequence length="443" mass="49644">MLLLNHAVVITNDQDNRVIKDGAVLIEGSKIKEIGESEILTAKYNEAEVKDVGGKVVMPGMINSHTHLYSTFARGMDLKTEQPPRHFLEILEKLWWRLDNSLKADDIYYSALYAILTGIKQGTTTIIDHHASYGQIKYSLEIIAKAVEESGIRADLAYEISDRNGDLMRDAAIKESEEFITSIAENNSEHLKARLGLHASFSLEDESLAKVSKLADKLDSNFHLHAAEGRLDLEHSRLKGYNGVVKRLDEYDIWRPGTIAVHGVHLQDDELEILKENQCFLAHNPESNLNNAVGVTPLKKAFDKGVKLCLGTDGYTTDMFESIKFADLILKHSSQDPRLGWSEIPEMVFKGNPELASQSFGVELGVLKEGAAADIIVVDYFPPTEINSDNSYAHILFGINGGMVDTTIVAGKILMEDREVQIFDYQKIAYETREQADDFWQRF</sequence>
<dbReference type="InterPro" id="IPR006680">
    <property type="entry name" value="Amidohydro-rel"/>
</dbReference>
<dbReference type="Proteomes" id="UP001199296">
    <property type="component" value="Unassembled WGS sequence"/>
</dbReference>
<dbReference type="InterPro" id="IPR011059">
    <property type="entry name" value="Metal-dep_hydrolase_composite"/>
</dbReference>
<name>A0AAW4X006_9FIRM</name>